<dbReference type="EMBL" id="AUZX01009119">
    <property type="protein sequence ID" value="EQD52961.1"/>
    <property type="molecule type" value="Genomic_DNA"/>
</dbReference>
<gene>
    <name evidence="1" type="ORF">B1A_12545</name>
</gene>
<reference evidence="1" key="1">
    <citation type="submission" date="2013-08" db="EMBL/GenBank/DDBJ databases">
        <authorList>
            <person name="Mendez C."/>
            <person name="Richter M."/>
            <person name="Ferrer M."/>
            <person name="Sanchez J."/>
        </authorList>
    </citation>
    <scope>NUCLEOTIDE SEQUENCE</scope>
</reference>
<accession>T0ZXL3</accession>
<protein>
    <submittedName>
        <fullName evidence="1">Uncharacterized protein</fullName>
    </submittedName>
</protein>
<dbReference type="InterPro" id="IPR025639">
    <property type="entry name" value="DruA"/>
</dbReference>
<dbReference type="AlphaFoldDB" id="T0ZXL3"/>
<feature type="non-terminal residue" evidence="1">
    <location>
        <position position="1"/>
    </location>
</feature>
<dbReference type="Pfam" id="PF14236">
    <property type="entry name" value="DruA"/>
    <property type="match status" value="1"/>
</dbReference>
<evidence type="ECO:0000313" key="1">
    <source>
        <dbReference type="EMBL" id="EQD52961.1"/>
    </source>
</evidence>
<reference evidence="1" key="2">
    <citation type="journal article" date="2014" name="ISME J.">
        <title>Microbial stratification in low pH oxic and suboxic macroscopic growths along an acid mine drainage.</title>
        <authorList>
            <person name="Mendez-Garcia C."/>
            <person name="Mesa V."/>
            <person name="Sprenger R.R."/>
            <person name="Richter M."/>
            <person name="Diez M.S."/>
            <person name="Solano J."/>
            <person name="Bargiela R."/>
            <person name="Golyshina O.V."/>
            <person name="Manteca A."/>
            <person name="Ramos J.L."/>
            <person name="Gallego J.R."/>
            <person name="Llorente I."/>
            <person name="Martins Dos Santos V.A."/>
            <person name="Jensen O.N."/>
            <person name="Pelaez A.I."/>
            <person name="Sanchez J."/>
            <person name="Ferrer M."/>
        </authorList>
    </citation>
    <scope>NUCLEOTIDE SEQUENCE</scope>
</reference>
<proteinExistence type="predicted"/>
<organism evidence="1">
    <name type="scientific">mine drainage metagenome</name>
    <dbReference type="NCBI Taxonomy" id="410659"/>
    <lineage>
        <taxon>unclassified sequences</taxon>
        <taxon>metagenomes</taxon>
        <taxon>ecological metagenomes</taxon>
    </lineage>
</organism>
<sequence length="58" mass="6276">DERLLGAMGFGASAWKVAPRDTFIGWSPEERQQGLHLIVGQSRFLGSSAESVGVFRLG</sequence>
<name>T0ZXL3_9ZZZZ</name>
<comment type="caution">
    <text evidence="1">The sequence shown here is derived from an EMBL/GenBank/DDBJ whole genome shotgun (WGS) entry which is preliminary data.</text>
</comment>